<evidence type="ECO:0000313" key="8">
    <source>
        <dbReference type="Proteomes" id="UP000653411"/>
    </source>
</evidence>
<reference evidence="7" key="2">
    <citation type="submission" date="2020-09" db="EMBL/GenBank/DDBJ databases">
        <authorList>
            <person name="Sun Q."/>
            <person name="Zhou Y."/>
        </authorList>
    </citation>
    <scope>NUCLEOTIDE SEQUENCE</scope>
    <source>
        <strain evidence="7">CGMCC 4.7110</strain>
    </source>
</reference>
<sequence>MSAPVPRGSYAKSAQVRQRILEVCVDVFGEVGFYGASTKDIAQRAGISHTGLRHHFPRKEDLLAAVLQLRDDQTAPLREAAWALEPRTRPVEALLGMLAVLAKLELQPGVMALYCVTSGEATTTEHPAHAYFTERYRGLRNFYATAYKALAEQGGLRSETDTNTLAIMTVALIKGLEEQWFFDRDTVRIERTVRTFIGSFVPALAP</sequence>
<keyword evidence="4" id="KW-0804">Transcription</keyword>
<evidence type="ECO:0000259" key="6">
    <source>
        <dbReference type="PROSITE" id="PS50977"/>
    </source>
</evidence>
<reference evidence="7" key="1">
    <citation type="journal article" date="2014" name="Int. J. Syst. Evol. Microbiol.">
        <title>Complete genome sequence of Corynebacterium casei LMG S-19264T (=DSM 44701T), isolated from a smear-ripened cheese.</title>
        <authorList>
            <consortium name="US DOE Joint Genome Institute (JGI-PGF)"/>
            <person name="Walter F."/>
            <person name="Albersmeier A."/>
            <person name="Kalinowski J."/>
            <person name="Ruckert C."/>
        </authorList>
    </citation>
    <scope>NUCLEOTIDE SEQUENCE</scope>
    <source>
        <strain evidence="7">CGMCC 4.7110</strain>
    </source>
</reference>
<name>A0A917XM62_9ACTN</name>
<dbReference type="Gene3D" id="1.10.357.10">
    <property type="entry name" value="Tetracycline Repressor, domain 2"/>
    <property type="match status" value="1"/>
</dbReference>
<gene>
    <name evidence="7" type="ORF">GCM10011578_087780</name>
</gene>
<dbReference type="InterPro" id="IPR036271">
    <property type="entry name" value="Tet_transcr_reg_TetR-rel_C_sf"/>
</dbReference>
<dbReference type="AlphaFoldDB" id="A0A917XM62"/>
<evidence type="ECO:0000256" key="4">
    <source>
        <dbReference type="ARBA" id="ARBA00023163"/>
    </source>
</evidence>
<keyword evidence="1" id="KW-0678">Repressor</keyword>
<feature type="domain" description="HTH tetR-type" evidence="6">
    <location>
        <begin position="14"/>
        <end position="74"/>
    </location>
</feature>
<dbReference type="Pfam" id="PF13977">
    <property type="entry name" value="TetR_C_6"/>
    <property type="match status" value="1"/>
</dbReference>
<dbReference type="SUPFAM" id="SSF48498">
    <property type="entry name" value="Tetracyclin repressor-like, C-terminal domain"/>
    <property type="match status" value="1"/>
</dbReference>
<evidence type="ECO:0000256" key="3">
    <source>
        <dbReference type="ARBA" id="ARBA00023125"/>
    </source>
</evidence>
<dbReference type="InterPro" id="IPR009057">
    <property type="entry name" value="Homeodomain-like_sf"/>
</dbReference>
<dbReference type="InterPro" id="IPR001647">
    <property type="entry name" value="HTH_TetR"/>
</dbReference>
<dbReference type="PANTHER" id="PTHR30055">
    <property type="entry name" value="HTH-TYPE TRANSCRIPTIONAL REGULATOR RUTR"/>
    <property type="match status" value="1"/>
</dbReference>
<dbReference type="PROSITE" id="PS50977">
    <property type="entry name" value="HTH_TETR_2"/>
    <property type="match status" value="1"/>
</dbReference>
<dbReference type="GO" id="GO:0003700">
    <property type="term" value="F:DNA-binding transcription factor activity"/>
    <property type="evidence" value="ECO:0007669"/>
    <property type="project" value="TreeGrafter"/>
</dbReference>
<comment type="caution">
    <text evidence="7">The sequence shown here is derived from an EMBL/GenBank/DDBJ whole genome shotgun (WGS) entry which is preliminary data.</text>
</comment>
<dbReference type="GO" id="GO:0000976">
    <property type="term" value="F:transcription cis-regulatory region binding"/>
    <property type="evidence" value="ECO:0007669"/>
    <property type="project" value="TreeGrafter"/>
</dbReference>
<evidence type="ECO:0000256" key="2">
    <source>
        <dbReference type="ARBA" id="ARBA00023015"/>
    </source>
</evidence>
<dbReference type="RefSeq" id="WP_189268556.1">
    <property type="nucleotide sequence ID" value="NZ_BMML01000032.1"/>
</dbReference>
<keyword evidence="8" id="KW-1185">Reference proteome</keyword>
<feature type="DNA-binding region" description="H-T-H motif" evidence="5">
    <location>
        <begin position="37"/>
        <end position="56"/>
    </location>
</feature>
<keyword evidence="3 5" id="KW-0238">DNA-binding</keyword>
<dbReference type="InterPro" id="IPR039538">
    <property type="entry name" value="BetI_C"/>
</dbReference>
<dbReference type="Proteomes" id="UP000653411">
    <property type="component" value="Unassembled WGS sequence"/>
</dbReference>
<protein>
    <recommendedName>
        <fullName evidence="6">HTH tetR-type domain-containing protein</fullName>
    </recommendedName>
</protein>
<dbReference type="PANTHER" id="PTHR30055:SF226">
    <property type="entry name" value="HTH-TYPE TRANSCRIPTIONAL REGULATOR PKSA"/>
    <property type="match status" value="1"/>
</dbReference>
<dbReference type="EMBL" id="BMML01000032">
    <property type="protein sequence ID" value="GGN40380.1"/>
    <property type="molecule type" value="Genomic_DNA"/>
</dbReference>
<dbReference type="PRINTS" id="PR00455">
    <property type="entry name" value="HTHTETR"/>
</dbReference>
<evidence type="ECO:0000256" key="1">
    <source>
        <dbReference type="ARBA" id="ARBA00022491"/>
    </source>
</evidence>
<organism evidence="7 8">
    <name type="scientific">Streptomyces fuscichromogenes</name>
    <dbReference type="NCBI Taxonomy" id="1324013"/>
    <lineage>
        <taxon>Bacteria</taxon>
        <taxon>Bacillati</taxon>
        <taxon>Actinomycetota</taxon>
        <taxon>Actinomycetes</taxon>
        <taxon>Kitasatosporales</taxon>
        <taxon>Streptomycetaceae</taxon>
        <taxon>Streptomyces</taxon>
    </lineage>
</organism>
<evidence type="ECO:0000256" key="5">
    <source>
        <dbReference type="PROSITE-ProRule" id="PRU00335"/>
    </source>
</evidence>
<accession>A0A917XM62</accession>
<dbReference type="SUPFAM" id="SSF46689">
    <property type="entry name" value="Homeodomain-like"/>
    <property type="match status" value="1"/>
</dbReference>
<keyword evidence="2" id="KW-0805">Transcription regulation</keyword>
<dbReference type="InterPro" id="IPR050109">
    <property type="entry name" value="HTH-type_TetR-like_transc_reg"/>
</dbReference>
<evidence type="ECO:0000313" key="7">
    <source>
        <dbReference type="EMBL" id="GGN40380.1"/>
    </source>
</evidence>
<dbReference type="Pfam" id="PF00440">
    <property type="entry name" value="TetR_N"/>
    <property type="match status" value="1"/>
</dbReference>
<proteinExistence type="predicted"/>